<gene>
    <name evidence="1" type="ORF">MNBD_CPR01-210</name>
</gene>
<dbReference type="EMBL" id="UOEV01000072">
    <property type="protein sequence ID" value="VAW32934.1"/>
    <property type="molecule type" value="Genomic_DNA"/>
</dbReference>
<dbReference type="InterPro" id="IPR003768">
    <property type="entry name" value="ScpA"/>
</dbReference>
<dbReference type="PANTHER" id="PTHR33969:SF2">
    <property type="entry name" value="SEGREGATION AND CONDENSATION PROTEIN A"/>
    <property type="match status" value="1"/>
</dbReference>
<dbReference type="AlphaFoldDB" id="A0A3B0VMS5"/>
<accession>A0A3B0VMS5</accession>
<dbReference type="Pfam" id="PF02616">
    <property type="entry name" value="SMC_ScpA"/>
    <property type="match status" value="2"/>
</dbReference>
<name>A0A3B0VMS5_9ZZZZ</name>
<dbReference type="Gene3D" id="6.10.250.2410">
    <property type="match status" value="1"/>
</dbReference>
<dbReference type="InterPro" id="IPR023093">
    <property type="entry name" value="ScpA-like_C"/>
</dbReference>
<sequence>MEKNQTIQKNSFSIHTSVYEGPFELVLELIEKRRLLVNDIALASITDDFIQYVHNKEKFPVDEITSFIGIASTLLLIKSKSLLPNLELTEEETEDVEDFKQRLYVYEQARNASRVLGHIFGKSILISQGEKPVEPLFSPSRDLSLEAMSKALLTALSERNFDKEILPEARVRSTISLREAMDNLSMRVQGAITISFLEFSGHGTKEKVDVIVTFLALLELVKQGGVEVSQYDKHGDIRITNATSDAVPRYEI</sequence>
<reference evidence="1" key="1">
    <citation type="submission" date="2018-06" db="EMBL/GenBank/DDBJ databases">
        <authorList>
            <person name="Zhirakovskaya E."/>
        </authorList>
    </citation>
    <scope>NUCLEOTIDE SEQUENCE</scope>
</reference>
<protein>
    <submittedName>
        <fullName evidence="1">Segregation and condensation protein A</fullName>
    </submittedName>
</protein>
<organism evidence="1">
    <name type="scientific">hydrothermal vent metagenome</name>
    <dbReference type="NCBI Taxonomy" id="652676"/>
    <lineage>
        <taxon>unclassified sequences</taxon>
        <taxon>metagenomes</taxon>
        <taxon>ecological metagenomes</taxon>
    </lineage>
</organism>
<proteinExistence type="predicted"/>
<evidence type="ECO:0000313" key="1">
    <source>
        <dbReference type="EMBL" id="VAW32934.1"/>
    </source>
</evidence>
<dbReference type="PANTHER" id="PTHR33969">
    <property type="entry name" value="SEGREGATION AND CONDENSATION PROTEIN A"/>
    <property type="match status" value="1"/>
</dbReference>
<dbReference type="Gene3D" id="1.10.10.580">
    <property type="entry name" value="Structural maintenance of chromosome 1. Chain E"/>
    <property type="match status" value="1"/>
</dbReference>